<reference evidence="1" key="1">
    <citation type="journal article" date="2011" name="BMC Genomics">
        <title>Shotgun sequencing of Yersinia enterocolitica strain W22703 (biotype 2, serotype O:9): genomic evidence for oscillation between invertebrates and mammals.</title>
        <authorList>
            <person name="Fuchs T.M."/>
            <person name="Brandt K."/>
            <person name="Starke M."/>
            <person name="Rattei T."/>
        </authorList>
    </citation>
    <scope>NUCLEOTIDE SEQUENCE</scope>
</reference>
<organism evidence="1">
    <name type="scientific">Yersinia enterocolitica W22703</name>
    <dbReference type="NCBI Taxonomy" id="913028"/>
    <lineage>
        <taxon>Bacteria</taxon>
        <taxon>Pseudomonadati</taxon>
        <taxon>Pseudomonadota</taxon>
        <taxon>Gammaproteobacteria</taxon>
        <taxon>Enterobacterales</taxon>
        <taxon>Yersiniaceae</taxon>
        <taxon>Yersinia</taxon>
    </lineage>
</organism>
<evidence type="ECO:0000313" key="1">
    <source>
        <dbReference type="EMBL" id="CBX73322.1"/>
    </source>
</evidence>
<proteinExistence type="predicted"/>
<name>F4N5G4_YEREN</name>
<protein>
    <recommendedName>
        <fullName evidence="2">PTS EIIB type-5 domain-containing protein</fullName>
    </recommendedName>
</protein>
<sequence>MSEFIRIEKGEGGWGGPLELPIVPGKKNCLYHRGYPSSHY</sequence>
<gene>
    <name evidence="1" type="ORF">YEW_CI09860</name>
</gene>
<dbReference type="AlphaFoldDB" id="F4N5G4"/>
<dbReference type="GO" id="GO:0016740">
    <property type="term" value="F:transferase activity"/>
    <property type="evidence" value="ECO:0007669"/>
    <property type="project" value="UniProtKB-KW"/>
</dbReference>
<keyword evidence="1" id="KW-0808">Transferase</keyword>
<dbReference type="EMBL" id="FR718724">
    <property type="protein sequence ID" value="CBX73322.1"/>
    <property type="molecule type" value="Genomic_DNA"/>
</dbReference>
<accession>F4N5G4</accession>
<evidence type="ECO:0008006" key="2">
    <source>
        <dbReference type="Google" id="ProtNLM"/>
    </source>
</evidence>